<evidence type="ECO:0000256" key="1">
    <source>
        <dbReference type="SAM" id="Phobius"/>
    </source>
</evidence>
<evidence type="ECO:0000313" key="3">
    <source>
        <dbReference type="Proteomes" id="UP000256269"/>
    </source>
</evidence>
<accession>A0A3E0H063</accession>
<feature type="transmembrane region" description="Helical" evidence="1">
    <location>
        <begin position="266"/>
        <end position="287"/>
    </location>
</feature>
<reference evidence="2 3" key="1">
    <citation type="submission" date="2018-08" db="EMBL/GenBank/DDBJ databases">
        <title>Genomic Encyclopedia of Archaeal and Bacterial Type Strains, Phase II (KMG-II): from individual species to whole genera.</title>
        <authorList>
            <person name="Goeker M."/>
        </authorList>
    </citation>
    <scope>NUCLEOTIDE SEQUENCE [LARGE SCALE GENOMIC DNA]</scope>
    <source>
        <strain evidence="2 3">DSM 45791</strain>
    </source>
</reference>
<feature type="transmembrane region" description="Helical" evidence="1">
    <location>
        <begin position="199"/>
        <end position="223"/>
    </location>
</feature>
<gene>
    <name evidence="2" type="ORF">BCF44_11677</name>
</gene>
<keyword evidence="1" id="KW-0812">Transmembrane</keyword>
<dbReference type="EMBL" id="QUNO01000016">
    <property type="protein sequence ID" value="REH36208.1"/>
    <property type="molecule type" value="Genomic_DNA"/>
</dbReference>
<sequence length="364" mass="38598">MDYIDLIGQFLSQAGVDIDPGQLRTAAITLLVVVAGGIAYAVGKPLTRWSKRQIDEEFWRHPGKLATAVSTVLLVLAYGFYGADQTESLTDELIYLGRDRLAGVMPLAILTQWVLLCACWTLFGLLLGIPRAQLLRPLRTIGAFLTFTALLILYTILVLSLLDGDFGTAAAVTSAMVGMAYLTAVATSKKRWRVPLKQVLTVSGVWLGILGLLTALATIVLAVANLPAPTLDEAITFDLVGVSVLFLFACYRYRADVLNDTDVDPVLLHFVDFTVALSACAIAISGLPNSPVTLGPVPTWLIAVGPPVLVAAMVFGVHLARKRATTPAWAVCLTASVVAGVLVGPARIVLGVVLSPVAGLLPTL</sequence>
<feature type="transmembrane region" description="Helical" evidence="1">
    <location>
        <begin position="141"/>
        <end position="162"/>
    </location>
</feature>
<dbReference type="AlphaFoldDB" id="A0A3E0H063"/>
<keyword evidence="3" id="KW-1185">Reference proteome</keyword>
<feature type="transmembrane region" description="Helical" evidence="1">
    <location>
        <begin position="329"/>
        <end position="354"/>
    </location>
</feature>
<dbReference type="OrthoDB" id="10014929at2"/>
<feature type="transmembrane region" description="Helical" evidence="1">
    <location>
        <begin position="299"/>
        <end position="317"/>
    </location>
</feature>
<name>A0A3E0H063_9PSEU</name>
<dbReference type="Proteomes" id="UP000256269">
    <property type="component" value="Unassembled WGS sequence"/>
</dbReference>
<organism evidence="2 3">
    <name type="scientific">Kutzneria buriramensis</name>
    <dbReference type="NCBI Taxonomy" id="1045776"/>
    <lineage>
        <taxon>Bacteria</taxon>
        <taxon>Bacillati</taxon>
        <taxon>Actinomycetota</taxon>
        <taxon>Actinomycetes</taxon>
        <taxon>Pseudonocardiales</taxon>
        <taxon>Pseudonocardiaceae</taxon>
        <taxon>Kutzneria</taxon>
    </lineage>
</organism>
<feature type="transmembrane region" description="Helical" evidence="1">
    <location>
        <begin position="63"/>
        <end position="81"/>
    </location>
</feature>
<keyword evidence="1" id="KW-1133">Transmembrane helix</keyword>
<feature type="transmembrane region" description="Helical" evidence="1">
    <location>
        <begin position="235"/>
        <end position="254"/>
    </location>
</feature>
<protein>
    <submittedName>
        <fullName evidence="2">Uncharacterized protein</fullName>
    </submittedName>
</protein>
<feature type="transmembrane region" description="Helical" evidence="1">
    <location>
        <begin position="168"/>
        <end position="187"/>
    </location>
</feature>
<keyword evidence="1" id="KW-0472">Membrane</keyword>
<feature type="transmembrane region" description="Helical" evidence="1">
    <location>
        <begin position="101"/>
        <end position="129"/>
    </location>
</feature>
<dbReference type="RefSeq" id="WP_147328792.1">
    <property type="nucleotide sequence ID" value="NZ_QUNO01000016.1"/>
</dbReference>
<evidence type="ECO:0000313" key="2">
    <source>
        <dbReference type="EMBL" id="REH36208.1"/>
    </source>
</evidence>
<proteinExistence type="predicted"/>
<comment type="caution">
    <text evidence="2">The sequence shown here is derived from an EMBL/GenBank/DDBJ whole genome shotgun (WGS) entry which is preliminary data.</text>
</comment>
<feature type="transmembrane region" description="Helical" evidence="1">
    <location>
        <begin position="23"/>
        <end position="42"/>
    </location>
</feature>